<dbReference type="RefSeq" id="WP_180568605.1">
    <property type="nucleotide sequence ID" value="NZ_JACCKB010000015.1"/>
</dbReference>
<gene>
    <name evidence="3" type="ORF">H0A36_11205</name>
</gene>
<dbReference type="Gene3D" id="3.50.50.60">
    <property type="entry name" value="FAD/NAD(P)-binding domain"/>
    <property type="match status" value="1"/>
</dbReference>
<dbReference type="GO" id="GO:0016491">
    <property type="term" value="F:oxidoreductase activity"/>
    <property type="evidence" value="ECO:0007669"/>
    <property type="project" value="UniProtKB-KW"/>
</dbReference>
<evidence type="ECO:0000259" key="2">
    <source>
        <dbReference type="Pfam" id="PF01266"/>
    </source>
</evidence>
<dbReference type="Proteomes" id="UP000569732">
    <property type="component" value="Unassembled WGS sequence"/>
</dbReference>
<dbReference type="PANTHER" id="PTHR13847">
    <property type="entry name" value="SARCOSINE DEHYDROGENASE-RELATED"/>
    <property type="match status" value="1"/>
</dbReference>
<dbReference type="Gene3D" id="3.30.9.10">
    <property type="entry name" value="D-Amino Acid Oxidase, subunit A, domain 2"/>
    <property type="match status" value="1"/>
</dbReference>
<protein>
    <submittedName>
        <fullName evidence="3">FAD-dependent oxidoreductase</fullName>
    </submittedName>
</protein>
<feature type="domain" description="FAD dependent oxidoreductase" evidence="2">
    <location>
        <begin position="9"/>
        <end position="322"/>
    </location>
</feature>
<dbReference type="SUPFAM" id="SSF51905">
    <property type="entry name" value="FAD/NAD(P)-binding domain"/>
    <property type="match status" value="1"/>
</dbReference>
<dbReference type="InterPro" id="IPR006076">
    <property type="entry name" value="FAD-dep_OxRdtase"/>
</dbReference>
<sequence>MTTDSIKTDIVIVGGGIAGLWLANRLQQQGYNCLILEKGSLGGGQTVKSQGIIHGGTKYTLTGTLTKSAEAISQMPSRWRQCLAGEGEIDLTSVKVLSQHHYMWSTQGLGSKLTTFFASKALRGRVNKLSKKEYPTVFQNPAFKGDLYQLDEVVLDVPTVIQALVKPVQQSTVQLTDNAQIDWQVNEQGTLNKFIINDQNHQLAISAQHFVLTAGEGTQDILNQLNFSTPQMQLRPLHMAMIKHPHPHPIYAHCIGAQALPKMTITSHPTPDGQWVWYLGGAIAENGLDKSTEEQIATAKQQIQQLLPWVDFSQAQWATFRVNRAEPKQSSLARPDAAYCQTQNNVSVCWPTKLALAPDLADQIVEQLKTLSIQPNTTPAVLPDWLNSPTVSAPFWQEYFDEQL</sequence>
<comment type="caution">
    <text evidence="3">The sequence shown here is derived from an EMBL/GenBank/DDBJ whole genome shotgun (WGS) entry which is preliminary data.</text>
</comment>
<name>A0A853IGB0_9GAMM</name>
<evidence type="ECO:0000313" key="3">
    <source>
        <dbReference type="EMBL" id="NYZ66576.1"/>
    </source>
</evidence>
<organism evidence="3 4">
    <name type="scientific">Spartinivicinus marinus</name>
    <dbReference type="NCBI Taxonomy" id="2994442"/>
    <lineage>
        <taxon>Bacteria</taxon>
        <taxon>Pseudomonadati</taxon>
        <taxon>Pseudomonadota</taxon>
        <taxon>Gammaproteobacteria</taxon>
        <taxon>Oceanospirillales</taxon>
        <taxon>Zooshikellaceae</taxon>
        <taxon>Spartinivicinus</taxon>
    </lineage>
</organism>
<dbReference type="GO" id="GO:0005737">
    <property type="term" value="C:cytoplasm"/>
    <property type="evidence" value="ECO:0007669"/>
    <property type="project" value="TreeGrafter"/>
</dbReference>
<dbReference type="InterPro" id="IPR036188">
    <property type="entry name" value="FAD/NAD-bd_sf"/>
</dbReference>
<reference evidence="3 4" key="1">
    <citation type="submission" date="2020-07" db="EMBL/GenBank/DDBJ databases">
        <title>Endozoicomonas sp. nov., isolated from sediment.</title>
        <authorList>
            <person name="Gu T."/>
        </authorList>
    </citation>
    <scope>NUCLEOTIDE SEQUENCE [LARGE SCALE GENOMIC DNA]</scope>
    <source>
        <strain evidence="3 4">SM1973</strain>
    </source>
</reference>
<dbReference type="AlphaFoldDB" id="A0A853IGB0"/>
<dbReference type="EMBL" id="JACCKB010000015">
    <property type="protein sequence ID" value="NYZ66576.1"/>
    <property type="molecule type" value="Genomic_DNA"/>
</dbReference>
<dbReference type="PANTHER" id="PTHR13847:SF289">
    <property type="entry name" value="GLYCINE OXIDASE"/>
    <property type="match status" value="1"/>
</dbReference>
<proteinExistence type="predicted"/>
<keyword evidence="1" id="KW-0560">Oxidoreductase</keyword>
<evidence type="ECO:0000313" key="4">
    <source>
        <dbReference type="Proteomes" id="UP000569732"/>
    </source>
</evidence>
<evidence type="ECO:0000256" key="1">
    <source>
        <dbReference type="ARBA" id="ARBA00023002"/>
    </source>
</evidence>
<keyword evidence="4" id="KW-1185">Reference proteome</keyword>
<accession>A0A853IGB0</accession>
<dbReference type="Pfam" id="PF01266">
    <property type="entry name" value="DAO"/>
    <property type="match status" value="1"/>
</dbReference>